<evidence type="ECO:0000313" key="8">
    <source>
        <dbReference type="Proteomes" id="UP000483035"/>
    </source>
</evidence>
<keyword evidence="5" id="KW-0804">Transcription</keyword>
<accession>A0A6L9UK56</accession>
<evidence type="ECO:0000256" key="4">
    <source>
        <dbReference type="ARBA" id="ARBA00023159"/>
    </source>
</evidence>
<evidence type="ECO:0000313" key="7">
    <source>
        <dbReference type="EMBL" id="NEI74487.1"/>
    </source>
</evidence>
<reference evidence="7 8" key="1">
    <citation type="submission" date="2019-12" db="EMBL/GenBank/DDBJ databases">
        <title>Rhizobium genotypes associated with high levels of biological nitrogen fixation by grain legumes in a temperate-maritime cropping system.</title>
        <authorList>
            <person name="Maluk M."/>
            <person name="Francesc Ferrando Molina F."/>
            <person name="Lopez Del Egido L."/>
            <person name="Lafos M."/>
            <person name="Langarica-Fuentes A."/>
            <person name="Gebre Yohannes G."/>
            <person name="Young M.W."/>
            <person name="Martin P."/>
            <person name="Gantlett R."/>
            <person name="Kenicer G."/>
            <person name="Hawes C."/>
            <person name="Begg G.S."/>
            <person name="Quilliam R.S."/>
            <person name="Squire G.R."/>
            <person name="Poole P.S."/>
            <person name="Young P.W."/>
            <person name="Iannetta P.M."/>
            <person name="James E.K."/>
        </authorList>
    </citation>
    <scope>NUCLEOTIDE SEQUENCE [LARGE SCALE GENOMIC DNA]</scope>
    <source>
        <strain evidence="7 8">JHI1118</strain>
    </source>
</reference>
<dbReference type="InterPro" id="IPR036390">
    <property type="entry name" value="WH_DNA-bd_sf"/>
</dbReference>
<protein>
    <submittedName>
        <fullName evidence="7">LysR family transcriptional regulator</fullName>
    </submittedName>
</protein>
<keyword evidence="4" id="KW-0010">Activator</keyword>
<dbReference type="GO" id="GO:0010628">
    <property type="term" value="P:positive regulation of gene expression"/>
    <property type="evidence" value="ECO:0007669"/>
    <property type="project" value="TreeGrafter"/>
</dbReference>
<feature type="domain" description="HTH lysR-type" evidence="6">
    <location>
        <begin position="1"/>
        <end position="58"/>
    </location>
</feature>
<dbReference type="GO" id="GO:0043565">
    <property type="term" value="F:sequence-specific DNA binding"/>
    <property type="evidence" value="ECO:0007669"/>
    <property type="project" value="TreeGrafter"/>
</dbReference>
<comment type="similarity">
    <text evidence="1">Belongs to the LysR transcriptional regulatory family.</text>
</comment>
<gene>
    <name evidence="7" type="ORF">GR212_33605</name>
</gene>
<proteinExistence type="inferred from homology"/>
<evidence type="ECO:0000259" key="6">
    <source>
        <dbReference type="PROSITE" id="PS50931"/>
    </source>
</evidence>
<dbReference type="GO" id="GO:0003700">
    <property type="term" value="F:DNA-binding transcription factor activity"/>
    <property type="evidence" value="ECO:0007669"/>
    <property type="project" value="InterPro"/>
</dbReference>
<dbReference type="AlphaFoldDB" id="A0A6L9UK56"/>
<dbReference type="RefSeq" id="WP_163993797.1">
    <property type="nucleotide sequence ID" value="NZ_WUEY01000031.1"/>
</dbReference>
<dbReference type="Proteomes" id="UP000483035">
    <property type="component" value="Unassembled WGS sequence"/>
</dbReference>
<dbReference type="Gene3D" id="3.40.190.290">
    <property type="match status" value="1"/>
</dbReference>
<evidence type="ECO:0000256" key="5">
    <source>
        <dbReference type="ARBA" id="ARBA00023163"/>
    </source>
</evidence>
<evidence type="ECO:0000256" key="2">
    <source>
        <dbReference type="ARBA" id="ARBA00023015"/>
    </source>
</evidence>
<dbReference type="SUPFAM" id="SSF53850">
    <property type="entry name" value="Periplasmic binding protein-like II"/>
    <property type="match status" value="1"/>
</dbReference>
<evidence type="ECO:0000256" key="3">
    <source>
        <dbReference type="ARBA" id="ARBA00023125"/>
    </source>
</evidence>
<dbReference type="InterPro" id="IPR036388">
    <property type="entry name" value="WH-like_DNA-bd_sf"/>
</dbReference>
<organism evidence="7 8">
    <name type="scientific">Rhizobium lusitanum</name>
    <dbReference type="NCBI Taxonomy" id="293958"/>
    <lineage>
        <taxon>Bacteria</taxon>
        <taxon>Pseudomonadati</taxon>
        <taxon>Pseudomonadota</taxon>
        <taxon>Alphaproteobacteria</taxon>
        <taxon>Hyphomicrobiales</taxon>
        <taxon>Rhizobiaceae</taxon>
        <taxon>Rhizobium/Agrobacterium group</taxon>
        <taxon>Rhizobium</taxon>
    </lineage>
</organism>
<keyword evidence="2" id="KW-0805">Transcription regulation</keyword>
<name>A0A6L9UK56_9HYPH</name>
<dbReference type="PANTHER" id="PTHR30427:SF1">
    <property type="entry name" value="TRANSCRIPTIONAL ACTIVATOR PROTEIN LYSR"/>
    <property type="match status" value="1"/>
</dbReference>
<keyword evidence="3" id="KW-0238">DNA-binding</keyword>
<dbReference type="InterPro" id="IPR000847">
    <property type="entry name" value="LysR_HTH_N"/>
</dbReference>
<dbReference type="PRINTS" id="PR00039">
    <property type="entry name" value="HTHLYSR"/>
</dbReference>
<dbReference type="PANTHER" id="PTHR30427">
    <property type="entry name" value="TRANSCRIPTIONAL ACTIVATOR PROTEIN LYSR"/>
    <property type="match status" value="1"/>
</dbReference>
<dbReference type="InterPro" id="IPR005119">
    <property type="entry name" value="LysR_subst-bd"/>
</dbReference>
<dbReference type="SUPFAM" id="SSF46785">
    <property type="entry name" value="Winged helix' DNA-binding domain"/>
    <property type="match status" value="1"/>
</dbReference>
<dbReference type="PROSITE" id="PS50931">
    <property type="entry name" value="HTH_LYSR"/>
    <property type="match status" value="1"/>
</dbReference>
<comment type="caution">
    <text evidence="7">The sequence shown here is derived from an EMBL/GenBank/DDBJ whole genome shotgun (WGS) entry which is preliminary data.</text>
</comment>
<dbReference type="Pfam" id="PF03466">
    <property type="entry name" value="LysR_substrate"/>
    <property type="match status" value="1"/>
</dbReference>
<sequence>MNIRQLKGFAAVMDSGLISKAADEIGITQPAMSKMIKQIEDELGIRLFERSRGRLFPTPEASYLKNVANSVLNQLNEATRFLQDYGNMRAGDLRVMSIPGPSLFFLPNLINEFVPALSQVNASLMAWNSSSIVNWISNHQSGVGIVEIYDPNPFLRLETLDLRCACALSKSHKLAAKEILTPEDLSQESLALIVSDHPLFEDIQAVFKAAKCPMNIKFQSDLFVPQFAMIEDRGLIGIIDPINIRNYEIYSGRSDNIVFRRFEPRVGLKLTVVSPSLRPLSALENEFRSVLVGELTKIAEPVLR</sequence>
<dbReference type="Pfam" id="PF00126">
    <property type="entry name" value="HTH_1"/>
    <property type="match status" value="1"/>
</dbReference>
<dbReference type="Gene3D" id="1.10.10.10">
    <property type="entry name" value="Winged helix-like DNA-binding domain superfamily/Winged helix DNA-binding domain"/>
    <property type="match status" value="1"/>
</dbReference>
<dbReference type="EMBL" id="WUEY01000031">
    <property type="protein sequence ID" value="NEI74487.1"/>
    <property type="molecule type" value="Genomic_DNA"/>
</dbReference>
<evidence type="ECO:0000256" key="1">
    <source>
        <dbReference type="ARBA" id="ARBA00009437"/>
    </source>
</evidence>